<evidence type="ECO:0000256" key="1">
    <source>
        <dbReference type="SAM" id="MobiDB-lite"/>
    </source>
</evidence>
<protein>
    <submittedName>
        <fullName evidence="3">Uncharacterized protein</fullName>
    </submittedName>
</protein>
<keyword evidence="2" id="KW-1185">Reference proteome</keyword>
<proteinExistence type="predicted"/>
<reference evidence="3" key="1">
    <citation type="submission" date="2022-11" db="UniProtKB">
        <authorList>
            <consortium name="WormBaseParasite"/>
        </authorList>
    </citation>
    <scope>IDENTIFICATION</scope>
</reference>
<organism evidence="2 3">
    <name type="scientific">Globodera rostochiensis</name>
    <name type="common">Golden nematode worm</name>
    <name type="synonym">Heterodera rostochiensis</name>
    <dbReference type="NCBI Taxonomy" id="31243"/>
    <lineage>
        <taxon>Eukaryota</taxon>
        <taxon>Metazoa</taxon>
        <taxon>Ecdysozoa</taxon>
        <taxon>Nematoda</taxon>
        <taxon>Chromadorea</taxon>
        <taxon>Rhabditida</taxon>
        <taxon>Tylenchina</taxon>
        <taxon>Tylenchomorpha</taxon>
        <taxon>Tylenchoidea</taxon>
        <taxon>Heteroderidae</taxon>
        <taxon>Heteroderinae</taxon>
        <taxon>Globodera</taxon>
    </lineage>
</organism>
<sequence>MARKRLPPELLYEIILCKAGFRQQIQKVERLRLSLTEFRKEALWTVIKESPNQASTDFVRDLENLFAQPTPPAMPPQTMVTTSDGYVTLEAKLPTQFAETSSDDSQYCTICQGPYDDCEHLSCAFQRGLEKTPSTSKAGTTKGRAGTSVAGPSKTETSKAGEETTSAIGEAPRKRRKLKKSPMKLFCNKKEESSSPEEQK</sequence>
<dbReference type="WBParaSite" id="Gr19_v10_g311.t2">
    <property type="protein sequence ID" value="Gr19_v10_g311.t2"/>
    <property type="gene ID" value="Gr19_v10_g311"/>
</dbReference>
<dbReference type="AlphaFoldDB" id="A0A914HPT6"/>
<name>A0A914HPT6_GLORO</name>
<evidence type="ECO:0000313" key="3">
    <source>
        <dbReference type="WBParaSite" id="Gr19_v10_g311.t2"/>
    </source>
</evidence>
<evidence type="ECO:0000313" key="2">
    <source>
        <dbReference type="Proteomes" id="UP000887572"/>
    </source>
</evidence>
<feature type="compositionally biased region" description="Basic and acidic residues" evidence="1">
    <location>
        <begin position="188"/>
        <end position="200"/>
    </location>
</feature>
<accession>A0A914HPT6</accession>
<feature type="compositionally biased region" description="Basic residues" evidence="1">
    <location>
        <begin position="173"/>
        <end position="182"/>
    </location>
</feature>
<feature type="region of interest" description="Disordered" evidence="1">
    <location>
        <begin position="130"/>
        <end position="200"/>
    </location>
</feature>
<dbReference type="Proteomes" id="UP000887572">
    <property type="component" value="Unplaced"/>
</dbReference>